<evidence type="ECO:0000313" key="3">
    <source>
        <dbReference type="Proteomes" id="UP000183028"/>
    </source>
</evidence>
<feature type="transmembrane region" description="Helical" evidence="1">
    <location>
        <begin position="611"/>
        <end position="628"/>
    </location>
</feature>
<gene>
    <name evidence="2" type="ORF">SAMN04487834_10646</name>
</gene>
<feature type="transmembrane region" description="Helical" evidence="1">
    <location>
        <begin position="634"/>
        <end position="656"/>
    </location>
</feature>
<evidence type="ECO:0008006" key="4">
    <source>
        <dbReference type="Google" id="ProtNLM"/>
    </source>
</evidence>
<dbReference type="EMBL" id="FNYK01000064">
    <property type="protein sequence ID" value="SEJ14925.1"/>
    <property type="molecule type" value="Genomic_DNA"/>
</dbReference>
<keyword evidence="1" id="KW-0472">Membrane</keyword>
<dbReference type="AlphaFoldDB" id="A0A1H6WRC5"/>
<feature type="transmembrane region" description="Helical" evidence="1">
    <location>
        <begin position="281"/>
        <end position="300"/>
    </location>
</feature>
<sequence>MYMKKFLLIFLIGQMLVCSFIYGQSFYDIYFLNNMGVAHYNTYYLEEANGVNLGYLYDELMARHISVEIIKEPISMDGIQRYEVYDTKDILVSPIKPLSQEKEIKYLSLNKEDFSDSTGKFKTNASLKQIKAITQKLGITIKPIKKDKISYFQVAKNNAMNLLILLIITQFTLLIYTMSRMKVNAIKKLNGFSSSIMVVDSFSEFIPMQFIACLVTFFLHLSYCLLNRKLSWDYVIGLFLTFIVIGLINILLLLLTQISIRFIDINAMMKNHMYSSTMNNAIHVVKIVFIVVVTISISLLTRELNNYNASVHKINKYRMLSKYFTSNGFNSDEYDKVFSSHHHIDLLSKHVKNLYKEYEDKAILMDANITSIANDSYYQMHNTSFEKLNDSYTDNYVVVNKKYYDQYMNDVGLDGKRISLPQNQSVILVPERYKGNKKVDAFCHEQYNAMMNYDSYYQGQVEQDFHDFTIIYIKDNQLTPLLNTYLLETGKDIKNSIVFIDHGQFAGTWYLSEISNGKLAFALKDRDEYKMLLNKYHLNNLLSAGTLLTPLSDDIRYYEFLVYQSFVFVILFVITLMMIIFFSSYLEIMVNRKKFALKYLMGYSRIKSMKYQLCIEMIILVLSLPLFIFKQNILIIFISVFLNLTLLFIMHNKLIIGNISDIMKGE</sequence>
<dbReference type="eggNOG" id="COG4652">
    <property type="taxonomic scope" value="Bacteria"/>
</dbReference>
<feature type="transmembrane region" description="Helical" evidence="1">
    <location>
        <begin position="235"/>
        <end position="260"/>
    </location>
</feature>
<feature type="transmembrane region" description="Helical" evidence="1">
    <location>
        <begin position="205"/>
        <end position="223"/>
    </location>
</feature>
<feature type="transmembrane region" description="Helical" evidence="1">
    <location>
        <begin position="566"/>
        <end position="590"/>
    </location>
</feature>
<proteinExistence type="predicted"/>
<protein>
    <recommendedName>
        <fullName evidence="4">Bacteriocin-associated integral membrane (Putative immunity) protein</fullName>
    </recommendedName>
</protein>
<keyword evidence="3" id="KW-1185">Reference proteome</keyword>
<dbReference type="STRING" id="322505.SAMN04487836_12816"/>
<reference evidence="3" key="1">
    <citation type="submission" date="2016-10" db="EMBL/GenBank/DDBJ databases">
        <authorList>
            <person name="Varghese N."/>
        </authorList>
    </citation>
    <scope>NUCLEOTIDE SEQUENCE [LARGE SCALE GENOMIC DNA]</scope>
    <source>
        <strain evidence="3">DSM 20406</strain>
    </source>
</reference>
<keyword evidence="1" id="KW-1133">Transmembrane helix</keyword>
<name>A0A1H6WRC5_9FIRM</name>
<organism evidence="2 3">
    <name type="scientific">Sharpea azabuensis</name>
    <dbReference type="NCBI Taxonomy" id="322505"/>
    <lineage>
        <taxon>Bacteria</taxon>
        <taxon>Bacillati</taxon>
        <taxon>Bacillota</taxon>
        <taxon>Erysipelotrichia</taxon>
        <taxon>Erysipelotrichales</taxon>
        <taxon>Coprobacillaceae</taxon>
        <taxon>Sharpea</taxon>
    </lineage>
</organism>
<accession>A0A1H6WRC5</accession>
<keyword evidence="1" id="KW-0812">Transmembrane</keyword>
<dbReference type="Proteomes" id="UP000183028">
    <property type="component" value="Unassembled WGS sequence"/>
</dbReference>
<evidence type="ECO:0000313" key="2">
    <source>
        <dbReference type="EMBL" id="SEJ14925.1"/>
    </source>
</evidence>
<evidence type="ECO:0000256" key="1">
    <source>
        <dbReference type="SAM" id="Phobius"/>
    </source>
</evidence>
<feature type="transmembrane region" description="Helical" evidence="1">
    <location>
        <begin position="159"/>
        <end position="178"/>
    </location>
</feature>